<keyword evidence="1" id="KW-1133">Transmembrane helix</keyword>
<dbReference type="Proteomes" id="UP001199260">
    <property type="component" value="Unassembled WGS sequence"/>
</dbReference>
<dbReference type="NCBIfam" id="TIGR04438">
    <property type="entry name" value="small_Trp_rich"/>
    <property type="match status" value="1"/>
</dbReference>
<dbReference type="AlphaFoldDB" id="A0AAW4XW25"/>
<keyword evidence="3" id="KW-1185">Reference proteome</keyword>
<keyword evidence="1" id="KW-0472">Membrane</keyword>
<sequence length="80" mass="9378">MYFLILGIILLLLKYLEIGPVAAWSWVSVLAPFGLAALWWAWADWSGYTKRKAMEKEVLKKERRLQKSRDALGQSARRRR</sequence>
<gene>
    <name evidence="2" type="ORF">LPW39_11410</name>
</gene>
<name>A0AAW4XW25_9BURK</name>
<evidence type="ECO:0000313" key="2">
    <source>
        <dbReference type="EMBL" id="MCD2165744.1"/>
    </source>
</evidence>
<reference evidence="2 3" key="1">
    <citation type="submission" date="2021-11" db="EMBL/GenBank/DDBJ databases">
        <title>Genome sequence.</title>
        <authorList>
            <person name="Sun Q."/>
        </authorList>
    </citation>
    <scope>NUCLEOTIDE SEQUENCE [LARGE SCALE GENOMIC DNA]</scope>
    <source>
        <strain evidence="2 3">KCTC 12005</strain>
    </source>
</reference>
<evidence type="ECO:0000313" key="3">
    <source>
        <dbReference type="Proteomes" id="UP001199260"/>
    </source>
</evidence>
<dbReference type="EMBL" id="JAJNCT010000010">
    <property type="protein sequence ID" value="MCD2165744.1"/>
    <property type="molecule type" value="Genomic_DNA"/>
</dbReference>
<keyword evidence="1" id="KW-0812">Transmembrane</keyword>
<dbReference type="InterPro" id="IPR031044">
    <property type="entry name" value="Small_Trp_rich"/>
</dbReference>
<feature type="transmembrane region" description="Helical" evidence="1">
    <location>
        <begin position="28"/>
        <end position="45"/>
    </location>
</feature>
<evidence type="ECO:0000256" key="1">
    <source>
        <dbReference type="SAM" id="Phobius"/>
    </source>
</evidence>
<dbReference type="RefSeq" id="WP_230774738.1">
    <property type="nucleotide sequence ID" value="NZ_JAJNCT010000010.1"/>
</dbReference>
<organism evidence="2 3">
    <name type="scientific">Comamonas koreensis</name>
    <dbReference type="NCBI Taxonomy" id="160825"/>
    <lineage>
        <taxon>Bacteria</taxon>
        <taxon>Pseudomonadati</taxon>
        <taxon>Pseudomonadota</taxon>
        <taxon>Betaproteobacteria</taxon>
        <taxon>Burkholderiales</taxon>
        <taxon>Comamonadaceae</taxon>
        <taxon>Comamonas</taxon>
    </lineage>
</organism>
<proteinExistence type="predicted"/>
<protein>
    <submittedName>
        <fullName evidence="2">TIGR04438 family Trp-rich protein</fullName>
    </submittedName>
</protein>
<accession>A0AAW4XW25</accession>
<comment type="caution">
    <text evidence="2">The sequence shown here is derived from an EMBL/GenBank/DDBJ whole genome shotgun (WGS) entry which is preliminary data.</text>
</comment>